<evidence type="ECO:0000313" key="2">
    <source>
        <dbReference type="Proteomes" id="UP000054630"/>
    </source>
</evidence>
<dbReference type="Proteomes" id="UP000054630">
    <property type="component" value="Unassembled WGS sequence"/>
</dbReference>
<accession>A0A0V0RV45</accession>
<dbReference type="EMBL" id="JYDL01000075">
    <property type="protein sequence ID" value="KRX18255.1"/>
    <property type="molecule type" value="Genomic_DNA"/>
</dbReference>
<organism evidence="1 2">
    <name type="scientific">Trichinella nelsoni</name>
    <dbReference type="NCBI Taxonomy" id="6336"/>
    <lineage>
        <taxon>Eukaryota</taxon>
        <taxon>Metazoa</taxon>
        <taxon>Ecdysozoa</taxon>
        <taxon>Nematoda</taxon>
        <taxon>Enoplea</taxon>
        <taxon>Dorylaimia</taxon>
        <taxon>Trichinellida</taxon>
        <taxon>Trichinellidae</taxon>
        <taxon>Trichinella</taxon>
    </lineage>
</organism>
<evidence type="ECO:0000313" key="1">
    <source>
        <dbReference type="EMBL" id="KRX18255.1"/>
    </source>
</evidence>
<reference evidence="1 2" key="1">
    <citation type="submission" date="2015-01" db="EMBL/GenBank/DDBJ databases">
        <title>Evolution of Trichinella species and genotypes.</title>
        <authorList>
            <person name="Korhonen P.K."/>
            <person name="Edoardo P."/>
            <person name="Giuseppe L.R."/>
            <person name="Gasser R.B."/>
        </authorList>
    </citation>
    <scope>NUCLEOTIDE SEQUENCE [LARGE SCALE GENOMIC DNA]</scope>
    <source>
        <strain evidence="1">ISS37</strain>
    </source>
</reference>
<proteinExistence type="predicted"/>
<comment type="caution">
    <text evidence="1">The sequence shown here is derived from an EMBL/GenBank/DDBJ whole genome shotgun (WGS) entry which is preliminary data.</text>
</comment>
<sequence length="72" mass="8335">MRIRKRQIFRPPSGHLGANFPLPKEKVSLLQTVQSFTLLNLLMLHVEGQRYANLLQKLSAFKGIRLECVLIY</sequence>
<dbReference type="AlphaFoldDB" id="A0A0V0RV45"/>
<keyword evidence="2" id="KW-1185">Reference proteome</keyword>
<protein>
    <submittedName>
        <fullName evidence="1">Uncharacterized protein</fullName>
    </submittedName>
</protein>
<name>A0A0V0RV45_9BILA</name>
<gene>
    <name evidence="1" type="ORF">T07_4918</name>
</gene>